<feature type="region of interest" description="Disordered" evidence="2">
    <location>
        <begin position="1109"/>
        <end position="1145"/>
    </location>
</feature>
<sequence length="1884" mass="214604">MALKTPENKDRLKTKALDKKCRVLVEQNEQLMARLCELEMSHGGAADEAKTRRLADQDERIRQISSALESERDVSQRLREAKEVLEKELMSKRKQEEQSQNRQKMDVEMSRMQAQNQVDEMSVEVEAARKKVTEVMAEVEQLRATNFDLQMHIETAKRTMEELADSNEQLEKQIEKAEEEIEEKDEDLKQSTWDVETLTRQNEAFRVELDGIRQGFQDTRELSEEVKQLKTELQRQQEVHRAQFEAACSQLDDSEVPERKTSLEVQQEQYILAYEDKVKEMSLEIEGLKRELELKNGPVQRKTTAVLEPPRIEEIHVVQQVQLSSAAPEAQNPAPEPSVTQNLAPEPSPELIQAHNQLKLEIEALRAKNEEFAAKMQRVELEAKLSGELNVELGRAMLELEEHNELLRKEQAAVTADDAATGRELELHVMMVQEMTEQIATMQERIDEIEENKKELLEQVEKFKGEAITAQQETQKIKFELDRAIHNLGELEVARKQEFNELNAAHDAEIRKFSIKMEDARREIADLEAKLQADREIQRQETRILTQTAPKSPISAENAQNLVPISIQTASAPSQDHGAQNAPISITEPILAQNEQFLNKNPAFLAQSAPNSAPGPQILVQDAPGQLAPHQGRTAPNLTQEPQILAPGPQNSAPNAPISPILPPETQSLLQNVTADMNRLIELKDELEIAVSALKSEIWTLNGQLKASILDRETLEDRVTELDDLMEKEKKRAIALDVELQEQVDLTERAVRRAAEAENESNQRMAECLEKETRREEIEQAYTRLNEYYNQLQEAYNTIYAQLAEVQAQNLVPHGSDPQNLDPEAPAAPIITPEDPNVSRILENLMTVLLISRDPLISLNLQEKLEKIAEKLKLFIQEYDEQQKALEEQRRITAALEERLQTQEAAGGEANTTSRRVEELEGEIEWKEEECEALKRRIRDLEKALEAVAERADEGEAVAVSRLSTELAILAARLTTRQADVDSLFRTNAELAHTNVRLQNEIDEQEEWKLKVLEEKEQLEQHVKELEEQVAELMEQHEAHLQQTQLLQSSTPILSTETTEKLKLSENEVLRLSAIEKTLNNRILALEDQNLELEEKYQEIEEEIQEIRAENAQKSKNPTENAENAGWDDDDWGENSGENAELQEAKTEVGRLLEVEKALTMRMEMLRLHNEQLEQKVEDLERKVGKIWPKTVENELFEPKIESFWTKVPTAPAPPKPDAATTSATEVDDDWGWGEESEEKPSTAAALIDTSELQEAKTEVTRLTQIEKVLNNRILALEEQNMELEERLQELEDELAEEKSRKAEKSTDLAPESKEVAPESVEEEAGAWDDWGEERDTVVEDTPAPQAPESTEHLQRTVELEKTVAELQERVRFQKEVIEKAEQELIETQDKYDELSEAYEQAQQAQNPNEQLLEQLSALKSHLDEILKEKEALRQKLTQIEAEKLELEQKIVELTAKNEENDVWNDDGWGEEKEDNREEEEVGILLRLAEQFSQLQAENVEIRTQMTAKTAELVSDRLKLQQKLEKTIEELETVKKELAEATSQAQKASTDGGWNDDSDWTDNGEIERMRETQTLLEMKIEALQEELIRVKEREMELTDENASLQSRLQSLQSELDAAKIALEEAQSSASATGGWNDEDAWNQDSEETTKKSEELESEIDRLTSQVGTLESRLLALQSAPAEIQKLQNELKMAQDQNGLLKDSEARLLDHADEFAQQMEKYREKCLSLEAKIRELEARIQEKQMEEQAVRVASDELVTLRQQLATAQQESRRHQSTISDREGQIAELRLQISAHTKTIEDLQLKIRHLSAGQRRHQATVPAHQTTTVASSSAASRPSSRLSTASRLSTSSSFVPEAMSVPLQSSGSAFDVVVPQSGEPLRRRNK</sequence>
<feature type="region of interest" description="Disordered" evidence="2">
    <location>
        <begin position="1812"/>
        <end position="1851"/>
    </location>
</feature>
<feature type="coiled-coil region" evidence="1">
    <location>
        <begin position="1156"/>
        <end position="1183"/>
    </location>
</feature>
<reference evidence="4" key="1">
    <citation type="submission" date="2011-07" db="EMBL/GenBank/DDBJ databases">
        <authorList>
            <consortium name="Caenorhabditis brenneri Sequencing and Analysis Consortium"/>
            <person name="Wilson R.K."/>
        </authorList>
    </citation>
    <scope>NUCLEOTIDE SEQUENCE [LARGE SCALE GENOMIC DNA]</scope>
    <source>
        <strain evidence="4">PB2801</strain>
    </source>
</reference>
<feature type="coiled-coil region" evidence="1">
    <location>
        <begin position="355"/>
        <end position="473"/>
    </location>
</feature>
<feature type="coiled-coil region" evidence="1">
    <location>
        <begin position="68"/>
        <end position="194"/>
    </location>
</feature>
<evidence type="ECO:0000256" key="2">
    <source>
        <dbReference type="SAM" id="MobiDB-lite"/>
    </source>
</evidence>
<evidence type="ECO:0000313" key="3">
    <source>
        <dbReference type="EMBL" id="EGT50248.1"/>
    </source>
</evidence>
<feature type="compositionally biased region" description="Low complexity" evidence="2">
    <location>
        <begin position="324"/>
        <end position="333"/>
    </location>
</feature>
<feature type="compositionally biased region" description="Acidic residues" evidence="2">
    <location>
        <begin position="1320"/>
        <end position="1333"/>
    </location>
</feature>
<keyword evidence="1" id="KW-0175">Coiled coil</keyword>
<protein>
    <submittedName>
        <fullName evidence="3">Uncharacterized protein</fullName>
    </submittedName>
</protein>
<dbReference type="STRING" id="135651.G0PB71"/>
<dbReference type="FunCoup" id="G0PB71">
    <property type="interactions" value="2227"/>
</dbReference>
<evidence type="ECO:0000256" key="1">
    <source>
        <dbReference type="SAM" id="Coils"/>
    </source>
</evidence>
<dbReference type="PANTHER" id="PTHR23159:SF31">
    <property type="entry name" value="CENTROSOME-ASSOCIATED PROTEIN CEP250 ISOFORM X1"/>
    <property type="match status" value="1"/>
</dbReference>
<feature type="coiled-coil region" evidence="1">
    <location>
        <begin position="670"/>
        <end position="809"/>
    </location>
</feature>
<dbReference type="InParanoid" id="G0PB71"/>
<dbReference type="Proteomes" id="UP000008068">
    <property type="component" value="Unassembled WGS sequence"/>
</dbReference>
<feature type="region of interest" description="Disordered" evidence="2">
    <location>
        <begin position="1542"/>
        <end position="1562"/>
    </location>
</feature>
<feature type="coiled-coil region" evidence="1">
    <location>
        <begin position="503"/>
        <end position="537"/>
    </location>
</feature>
<feature type="region of interest" description="Disordered" evidence="2">
    <location>
        <begin position="1290"/>
        <end position="1354"/>
    </location>
</feature>
<name>G0PB71_CAEBE</name>
<organism evidence="4">
    <name type="scientific">Caenorhabditis brenneri</name>
    <name type="common">Nematode worm</name>
    <dbReference type="NCBI Taxonomy" id="135651"/>
    <lineage>
        <taxon>Eukaryota</taxon>
        <taxon>Metazoa</taxon>
        <taxon>Ecdysozoa</taxon>
        <taxon>Nematoda</taxon>
        <taxon>Chromadorea</taxon>
        <taxon>Rhabditida</taxon>
        <taxon>Rhabditina</taxon>
        <taxon>Rhabditomorpha</taxon>
        <taxon>Rhabditoidea</taxon>
        <taxon>Rhabditidae</taxon>
        <taxon>Peloderinae</taxon>
        <taxon>Caenorhabditis</taxon>
    </lineage>
</organism>
<feature type="region of interest" description="Disordered" evidence="2">
    <location>
        <begin position="1208"/>
        <end position="1245"/>
    </location>
</feature>
<feature type="compositionally biased region" description="Acidic residues" evidence="2">
    <location>
        <begin position="1226"/>
        <end position="1238"/>
    </location>
</feature>
<gene>
    <name evidence="3" type="ORF">CAEBREN_19865</name>
</gene>
<dbReference type="eggNOG" id="ENOG502S06Z">
    <property type="taxonomic scope" value="Eukaryota"/>
</dbReference>
<feature type="region of interest" description="Disordered" evidence="2">
    <location>
        <begin position="323"/>
        <end position="346"/>
    </location>
</feature>
<feature type="coiled-coil region" evidence="1">
    <location>
        <begin position="865"/>
        <end position="958"/>
    </location>
</feature>
<dbReference type="EMBL" id="GL380201">
    <property type="protein sequence ID" value="EGT50248.1"/>
    <property type="molecule type" value="Genomic_DNA"/>
</dbReference>
<feature type="compositionally biased region" description="Basic and acidic residues" evidence="2">
    <location>
        <begin position="1297"/>
        <end position="1317"/>
    </location>
</feature>
<feature type="compositionally biased region" description="Acidic residues" evidence="2">
    <location>
        <begin position="1636"/>
        <end position="1646"/>
    </location>
</feature>
<evidence type="ECO:0000313" key="4">
    <source>
        <dbReference type="Proteomes" id="UP000008068"/>
    </source>
</evidence>
<dbReference type="OrthoDB" id="5848316at2759"/>
<feature type="compositionally biased region" description="Low complexity" evidence="2">
    <location>
        <begin position="1824"/>
        <end position="1851"/>
    </location>
</feature>
<feature type="coiled-coil region" evidence="1">
    <location>
        <begin position="1009"/>
        <end position="1043"/>
    </location>
</feature>
<accession>G0PB71</accession>
<feature type="region of interest" description="Disordered" evidence="2">
    <location>
        <begin position="1624"/>
        <end position="1657"/>
    </location>
</feature>
<dbReference type="HOGENOM" id="CLU_001782_0_0_1"/>
<keyword evidence="4" id="KW-1185">Reference proteome</keyword>
<dbReference type="Gene3D" id="1.10.287.1490">
    <property type="match status" value="1"/>
</dbReference>
<dbReference type="PANTHER" id="PTHR23159">
    <property type="entry name" value="CENTROSOMAL PROTEIN 2"/>
    <property type="match status" value="1"/>
</dbReference>
<feature type="compositionally biased region" description="Basic and acidic residues" evidence="2">
    <location>
        <begin position="1647"/>
        <end position="1657"/>
    </location>
</feature>
<feature type="region of interest" description="Disordered" evidence="2">
    <location>
        <begin position="1863"/>
        <end position="1884"/>
    </location>
</feature>
<proteinExistence type="predicted"/>